<protein>
    <submittedName>
        <fullName evidence="1">Uncharacterized protein</fullName>
    </submittedName>
</protein>
<comment type="caution">
    <text evidence="1">The sequence shown here is derived from an EMBL/GenBank/DDBJ whole genome shotgun (WGS) entry which is preliminary data.</text>
</comment>
<proteinExistence type="predicted"/>
<dbReference type="Proteomes" id="UP001549086">
    <property type="component" value="Unassembled WGS sequence"/>
</dbReference>
<dbReference type="EMBL" id="JBEPLI010000002">
    <property type="protein sequence ID" value="MET3589300.1"/>
    <property type="molecule type" value="Genomic_DNA"/>
</dbReference>
<organism evidence="1 2">
    <name type="scientific">Bartonella silvatica</name>
    <dbReference type="NCBI Taxonomy" id="357760"/>
    <lineage>
        <taxon>Bacteria</taxon>
        <taxon>Pseudomonadati</taxon>
        <taxon>Pseudomonadota</taxon>
        <taxon>Alphaproteobacteria</taxon>
        <taxon>Hyphomicrobiales</taxon>
        <taxon>Bartonellaceae</taxon>
        <taxon>Bartonella</taxon>
    </lineage>
</organism>
<dbReference type="RefSeq" id="WP_354188738.1">
    <property type="nucleotide sequence ID" value="NZ_JBEPLI010000002.1"/>
</dbReference>
<name>A0ABV2HFJ1_9HYPH</name>
<keyword evidence="2" id="KW-1185">Reference proteome</keyword>
<accession>A0ABV2HFJ1</accession>
<evidence type="ECO:0000313" key="1">
    <source>
        <dbReference type="EMBL" id="MET3589300.1"/>
    </source>
</evidence>
<gene>
    <name evidence="1" type="ORF">ABID23_000377</name>
</gene>
<sequence>MCKTNKCLAEHISLMTVSVWGHFAVQKMHGIKFQKTNKDALHFLELGISSDLNELSL</sequence>
<reference evidence="1 2" key="1">
    <citation type="submission" date="2024-06" db="EMBL/GenBank/DDBJ databases">
        <title>Genomic Encyclopedia of Type Strains, Phase IV (KMG-IV): sequencing the most valuable type-strain genomes for metagenomic binning, comparative biology and taxonomic classification.</title>
        <authorList>
            <person name="Goeker M."/>
        </authorList>
    </citation>
    <scope>NUCLEOTIDE SEQUENCE [LARGE SCALE GENOMIC DNA]</scope>
    <source>
        <strain evidence="1 2">DSM 23649</strain>
    </source>
</reference>
<evidence type="ECO:0000313" key="2">
    <source>
        <dbReference type="Proteomes" id="UP001549086"/>
    </source>
</evidence>